<sequence length="137" mass="14976">MGCYGYCGLTHHGSEAAGKDEVLGLLSGPGAQDPVPLGGVAPRQQCLGQVKVIVHMHKYLGVQLSFRKSLQAVHYVQDFCLSWLAPLWLLANRGLGAGIPVLRMFYISVVRSLFDFARPVLTQFSAIQLRPLELAQN</sequence>
<protein>
    <submittedName>
        <fullName evidence="1">Uncharacterized protein</fullName>
    </submittedName>
</protein>
<proteinExistence type="predicted"/>
<gene>
    <name evidence="1" type="ORF">E2C01_033501</name>
</gene>
<dbReference type="Proteomes" id="UP000324222">
    <property type="component" value="Unassembled WGS sequence"/>
</dbReference>
<reference evidence="1 2" key="1">
    <citation type="submission" date="2019-05" db="EMBL/GenBank/DDBJ databases">
        <title>Another draft genome of Portunus trituberculatus and its Hox gene families provides insights of decapod evolution.</title>
        <authorList>
            <person name="Jeong J.-H."/>
            <person name="Song I."/>
            <person name="Kim S."/>
            <person name="Choi T."/>
            <person name="Kim D."/>
            <person name="Ryu S."/>
            <person name="Kim W."/>
        </authorList>
    </citation>
    <scope>NUCLEOTIDE SEQUENCE [LARGE SCALE GENOMIC DNA]</scope>
    <source>
        <tissue evidence="1">Muscle</tissue>
    </source>
</reference>
<organism evidence="1 2">
    <name type="scientific">Portunus trituberculatus</name>
    <name type="common">Swimming crab</name>
    <name type="synonym">Neptunus trituberculatus</name>
    <dbReference type="NCBI Taxonomy" id="210409"/>
    <lineage>
        <taxon>Eukaryota</taxon>
        <taxon>Metazoa</taxon>
        <taxon>Ecdysozoa</taxon>
        <taxon>Arthropoda</taxon>
        <taxon>Crustacea</taxon>
        <taxon>Multicrustacea</taxon>
        <taxon>Malacostraca</taxon>
        <taxon>Eumalacostraca</taxon>
        <taxon>Eucarida</taxon>
        <taxon>Decapoda</taxon>
        <taxon>Pleocyemata</taxon>
        <taxon>Brachyura</taxon>
        <taxon>Eubrachyura</taxon>
        <taxon>Portunoidea</taxon>
        <taxon>Portunidae</taxon>
        <taxon>Portuninae</taxon>
        <taxon>Portunus</taxon>
    </lineage>
</organism>
<dbReference type="EMBL" id="VSRR010004529">
    <property type="protein sequence ID" value="MPC39948.1"/>
    <property type="molecule type" value="Genomic_DNA"/>
</dbReference>
<evidence type="ECO:0000313" key="1">
    <source>
        <dbReference type="EMBL" id="MPC39948.1"/>
    </source>
</evidence>
<name>A0A5B7F488_PORTR</name>
<keyword evidence="2" id="KW-1185">Reference proteome</keyword>
<evidence type="ECO:0000313" key="2">
    <source>
        <dbReference type="Proteomes" id="UP000324222"/>
    </source>
</evidence>
<dbReference type="OrthoDB" id="6373033at2759"/>
<comment type="caution">
    <text evidence="1">The sequence shown here is derived from an EMBL/GenBank/DDBJ whole genome shotgun (WGS) entry which is preliminary data.</text>
</comment>
<dbReference type="AlphaFoldDB" id="A0A5B7F488"/>
<accession>A0A5B7F488</accession>